<keyword evidence="2" id="KW-0547">Nucleotide-binding</keyword>
<dbReference type="GO" id="GO:0005524">
    <property type="term" value="F:ATP binding"/>
    <property type="evidence" value="ECO:0007669"/>
    <property type="project" value="UniProtKB-KW"/>
</dbReference>
<evidence type="ECO:0000313" key="2">
    <source>
        <dbReference type="EMBL" id="RNL52103.1"/>
    </source>
</evidence>
<dbReference type="Pfam" id="PF20720">
    <property type="entry name" value="nSTAND3"/>
    <property type="match status" value="1"/>
</dbReference>
<proteinExistence type="predicted"/>
<keyword evidence="3" id="KW-1185">Reference proteome</keyword>
<dbReference type="SUPFAM" id="SSF52540">
    <property type="entry name" value="P-loop containing nucleoside triphosphate hydrolases"/>
    <property type="match status" value="1"/>
</dbReference>
<dbReference type="EMBL" id="RBEE01000023">
    <property type="protein sequence ID" value="RNL52103.1"/>
    <property type="molecule type" value="Genomic_DNA"/>
</dbReference>
<dbReference type="InterPro" id="IPR027417">
    <property type="entry name" value="P-loop_NTPase"/>
</dbReference>
<dbReference type="CDD" id="cd00009">
    <property type="entry name" value="AAA"/>
    <property type="match status" value="1"/>
</dbReference>
<dbReference type="Gene3D" id="3.40.50.300">
    <property type="entry name" value="P-loop containing nucleotide triphosphate hydrolases"/>
    <property type="match status" value="1"/>
</dbReference>
<keyword evidence="2" id="KW-0067">ATP-binding</keyword>
<dbReference type="SMART" id="SM00382">
    <property type="entry name" value="AAA"/>
    <property type="match status" value="1"/>
</dbReference>
<evidence type="ECO:0000313" key="3">
    <source>
        <dbReference type="Proteomes" id="UP000274046"/>
    </source>
</evidence>
<organism evidence="2 3">
    <name type="scientific">Pedobacter jejuensis</name>
    <dbReference type="NCBI Taxonomy" id="1268550"/>
    <lineage>
        <taxon>Bacteria</taxon>
        <taxon>Pseudomonadati</taxon>
        <taxon>Bacteroidota</taxon>
        <taxon>Sphingobacteriia</taxon>
        <taxon>Sphingobacteriales</taxon>
        <taxon>Sphingobacteriaceae</taxon>
        <taxon>Pedobacter</taxon>
    </lineage>
</organism>
<dbReference type="InterPro" id="IPR003593">
    <property type="entry name" value="AAA+_ATPase"/>
</dbReference>
<reference evidence="2 3" key="1">
    <citation type="submission" date="2018-10" db="EMBL/GenBank/DDBJ databases">
        <title>Genome sequencing of Pedobacter jejuensis TNB23.</title>
        <authorList>
            <person name="Cho Y.-J."/>
            <person name="Cho A."/>
            <person name="Kim O.-S."/>
        </authorList>
    </citation>
    <scope>NUCLEOTIDE SEQUENCE [LARGE SCALE GENOMIC DNA]</scope>
    <source>
        <strain evidence="2 3">TNB23</strain>
    </source>
</reference>
<sequence>MLVFRLIYEVAMKEYVLKITNPEGPGSAFITYPDEESDYAYIITARHCLVHTNGTPFEKHELQVGFLNNGIWANYKLKDNDQIYVGKDNETEDIGLIIVEKKNVPLHLDDKEIPKLCVPPKEGNLVITGFPKVTNNALKRSLFKVKFLDEQDYPCQVQVESDDPLTKEYNADNLVEGYSGSPLIIKSKEVEFICGIFLRYEEKTKRILGIDLSLLNSFLLASSLIPLELNVIEINSSVIEGLARLKINTDRILRRVRENIGEVELDRKNLYDEVSKLIKSSKLVIISGKPGSGKSAIAKKVIIDLRGKYRLIALQGEQLDKPSIEDIFALSPFLLNDPLQTLLDSPAFSGNKIVFIDSIEKILETENADTILDFFDLLKMRSDISLVLTCRSYAIEQLKIRFLRQFPSFPNFEIDVLEEKELEVVALKYPHIKPLLSNLALLDILKIPFNLDKAVLIPEAAIKEGIGSEKEFSRIMWEYVVEGKDKVVDAEKRKLRGNLFSKIAIERASAMVAYVYIPDCSMDILNGLVADHLVDKEPTLGLTYSVTHDIYEDWALIRYIEIHYQEIIVKHGQYIKFYNQLGSAPAVRRAFRLWFSEKIQVMDLALSDFLKCSIQEKSIAKYWQDELLVAIMQSPYSKSFLSDNKAFLFANNYEIFKRVAFILRVACQQPDFRYIDIFPAEEKIKLYYDINLLPIGDGWANTIIFISENLDELKNCFVHITEVVLQWKKGLSEIGTLPAEARSAGLIVLSYFEEYKNEESEVAKRSERKDYMEEFILLLFRLTEVIREELKALISTAFKYERKAENYALSNLYDKLIEFTVDGYEDTYVCKYYPELVIEILEAKWFYYPPTPEELEKRKNDPRFWAYESGGIDKEQDFGLKKNTNHKYFPATPEQTPILNLLYAKPVLTLKFLLKFLNHVADAFVKSDYALNNPFFGGQEERCKIQIKFNDGSIYQQYGSVTLWTAFRGTYIAIPNLLQSVLMALEAFMLSLGETIEKSKDEKYKEYSQKIWNLFFDKLLKESNNVMGSSVLLSVAHAYRNIAGEKIIPLLYAKQIYFWDFMRTNKDRGTLLSPLSSKRNGRQKQKALAEFQRLPHRKRDIRELVINLSFTNKQIFTVLDELYAIEDADAQWKIMVSSMDSRLFELGEVVDGGIMVETKLEGELKEVSEEAKKDVEAHNAVAGVSLWGMKKLQHESVEEDSVDKWRDHYNLTLQTIATSKLSNLKTQPGLLAGIGIRDFFDKLSEEERSWCIGKVWDIIHYQTFEANKERDFMHIEYTPFETEAAFSVLPKIMHISKGREKTELKRYIFTSLIRHDEKSSKDALIASLRTFLWENDQPFVISCVKGVIEYAGIQRLLYIGRNREMIIKTHQESALRKIWKIFTGPFRKPPVEDKIDEAEIKFDNLIKQIGEGQIRIDLTEVSMVGKAAGLLFYVMKIIPENVEVREIRKYYMNLLKFVLEHIDNDEEQGFGVNDRFHYEQIQEFEKEFAAFLLSQPAPIAFEGLKVLTDWVYETASKKRYRDKKYELVEGCLKEMINCVVIDETKAVIFWKLWEYLIDKDIEGGSMALNKYLLLDHYIFSSAARIWEPLVGKKDLYAKFIAAGADIGASAKLIAGIGFNEFVPDGVLWLSNRLTEAKLSEEDMSIYFEQLVIQCYYDSRLRNILKTTVRYREAFINILDELINTGSSSSAYIIRDDFISLKS</sequence>
<accession>A0A3N0BSQ7</accession>
<protein>
    <submittedName>
        <fullName evidence="2">ATP-binding protein</fullName>
    </submittedName>
</protein>
<feature type="domain" description="AAA+ ATPase" evidence="1">
    <location>
        <begin position="280"/>
        <end position="413"/>
    </location>
</feature>
<dbReference type="InterPro" id="IPR049050">
    <property type="entry name" value="nSTAND3"/>
</dbReference>
<gene>
    <name evidence="2" type="ORF">D7004_10970</name>
</gene>
<name>A0A3N0BSQ7_9SPHI</name>
<dbReference type="SUPFAM" id="SSF50494">
    <property type="entry name" value="Trypsin-like serine proteases"/>
    <property type="match status" value="1"/>
</dbReference>
<dbReference type="Proteomes" id="UP000274046">
    <property type="component" value="Unassembled WGS sequence"/>
</dbReference>
<evidence type="ECO:0000259" key="1">
    <source>
        <dbReference type="SMART" id="SM00382"/>
    </source>
</evidence>
<dbReference type="InterPro" id="IPR009003">
    <property type="entry name" value="Peptidase_S1_PA"/>
</dbReference>
<comment type="caution">
    <text evidence="2">The sequence shown here is derived from an EMBL/GenBank/DDBJ whole genome shotgun (WGS) entry which is preliminary data.</text>
</comment>